<name>H6RUA8_BLASD</name>
<protein>
    <submittedName>
        <fullName evidence="1">Uncharacterized protein</fullName>
    </submittedName>
</protein>
<dbReference type="EMBL" id="FO117623">
    <property type="protein sequence ID" value="CCG05715.1"/>
    <property type="molecule type" value="Genomic_DNA"/>
</dbReference>
<dbReference type="AlphaFoldDB" id="H6RUA8"/>
<sequence>MTPNTASPSAARVVAGTVGNLIGRFGSGLPLVQLDVDTGRLRWVNAGHPSRSSCAAPDLAGPSPVLVAGVGIAAASAADHWSFASWDLAKVLAGPGKDPPVYRMKDPSARTESWYLCIDRGGPIRISQLPVIPEL</sequence>
<keyword evidence="2" id="KW-1185">Reference proteome</keyword>
<evidence type="ECO:0000313" key="1">
    <source>
        <dbReference type="EMBL" id="CCG05715.1"/>
    </source>
</evidence>
<organism evidence="1 2">
    <name type="scientific">Blastococcus saxobsidens (strain DD2)</name>
    <dbReference type="NCBI Taxonomy" id="1146883"/>
    <lineage>
        <taxon>Bacteria</taxon>
        <taxon>Bacillati</taxon>
        <taxon>Actinomycetota</taxon>
        <taxon>Actinomycetes</taxon>
        <taxon>Geodermatophilales</taxon>
        <taxon>Geodermatophilaceae</taxon>
        <taxon>Blastococcus</taxon>
    </lineage>
</organism>
<accession>H6RUA8</accession>
<proteinExistence type="predicted"/>
<dbReference type="HOGENOM" id="CLU_1881718_0_0_11"/>
<reference evidence="1 2" key="1">
    <citation type="journal article" date="2012" name="J. Bacteriol.">
        <title>Genome Sequence of Blastococcus saxobsidens DD2, a Stone-Inhabiting Bacterium.</title>
        <authorList>
            <person name="Chouaia B."/>
            <person name="Crotti E."/>
            <person name="Brusetti L."/>
            <person name="Daffonchio D."/>
            <person name="Essoussi I."/>
            <person name="Nouioui I."/>
            <person name="Sbissi I."/>
            <person name="Ghodhbane-Gtari F."/>
            <person name="Gtari M."/>
            <person name="Vacherie B."/>
            <person name="Barbe V."/>
            <person name="Medigue C."/>
            <person name="Gury J."/>
            <person name="Pujic P."/>
            <person name="Normand P."/>
        </authorList>
    </citation>
    <scope>NUCLEOTIDE SEQUENCE [LARGE SCALE GENOMIC DNA]</scope>
    <source>
        <strain evidence="1 2">DD2</strain>
    </source>
</reference>
<dbReference type="Proteomes" id="UP000007517">
    <property type="component" value="Chromosome"/>
</dbReference>
<gene>
    <name evidence="1" type="ordered locus">BLASA_4941</name>
</gene>
<reference evidence="2" key="2">
    <citation type="submission" date="2012-02" db="EMBL/GenBank/DDBJ databases">
        <title>Complete genome sequence of Blastococcus saxobsidens strain DD2.</title>
        <authorList>
            <person name="Genoscope."/>
        </authorList>
    </citation>
    <scope>NUCLEOTIDE SEQUENCE [LARGE SCALE GENOMIC DNA]</scope>
    <source>
        <strain evidence="2">DD2</strain>
    </source>
</reference>
<dbReference type="KEGG" id="bsd:BLASA_4941"/>
<evidence type="ECO:0000313" key="2">
    <source>
        <dbReference type="Proteomes" id="UP000007517"/>
    </source>
</evidence>